<dbReference type="FunFam" id="1.25.40.10:FF:001093">
    <property type="entry name" value="Pentatricopeptide repeat-containing protein At2g34400"/>
    <property type="match status" value="1"/>
</dbReference>
<dbReference type="Pfam" id="PF01535">
    <property type="entry name" value="PPR"/>
    <property type="match status" value="3"/>
</dbReference>
<dbReference type="GO" id="GO:0003723">
    <property type="term" value="F:RNA binding"/>
    <property type="evidence" value="ECO:0007669"/>
    <property type="project" value="InterPro"/>
</dbReference>
<dbReference type="EMBL" id="CAMGYJ010000004">
    <property type="protein sequence ID" value="CAI0401661.1"/>
    <property type="molecule type" value="Genomic_DNA"/>
</dbReference>
<sequence>MNCQLNRNLQLLKVVPPVLGGFKPSLAAKGNPTGGMNLTPSLPALDLFNEYAKTRHCTLEKTRILHARSLQTGWLPSTLFVANSLLGWYCKSQAMLDAVKLFDTIPEPNVISWNTVISSYNDRFLFEESWRFYRRMHASGFPPNDITYGSVLSACASLSAPILGELVYSLSEKNGSFSSGYVRAGMIDLFAKNGRLEDAFKVFNEVNCGNVVCWNSMISGAVRNGQNSVALHLFQRMGREFMLPNTFTFSSVLTACGALEDIQIGRAVHGWVIKCNSKDVFVGTAIVDLYAKVGDMDEAAKEFNRMPVRNVVSWTAIISGFVKKDDSVAALKIFRQMKSTNERINNFTITSVLTACAKPDMAKEAIQIHCWIVKAGFHLDAVVGAALLNTYLKLDAFDCSEMLFSEMDEIKNPGIWAVMISSLAQSHNSGRAVEMFRKMLQEGQRPDKFSYSSILSVVNCLHLGRQIHCHALKFGSVFDLSVGSSLFTMYSKSGSLQDSYEVFEQIPFRDNVSWTSMIAGFAEHGCGKQALSLFRDMVSAGNKPDQNTLTAALGACSVLQSLHKGREIHGYVFRAGLGTESFAGGALVSMYAKCGALAFASKVFDMLPKKDQVACSSLVSGYAQNGLLEEAVVLFHEMIASNFKVDSFTISSALGAINSLDLGLQVHTLVTKVGLASELSVGSSLVTMYSKCGNIVDCSKAFDQIDEPDLISWTSLIASYASHGKGEEALQVYDHMIEKGIQPDAVTFVEIISACSHAGLVERGHSCFHSMTRDFGIEPDNRHFACMVDLLGRSGRLKEAERFIDSMPIDPDSLVWTSLLAACKLHGDVELGKVAAEKVMELAPGRSGTYISLSNIFADVGKWKEAVEIRRRMSRIGVIKEPGWSFT</sequence>
<evidence type="ECO:0000313" key="4">
    <source>
        <dbReference type="Proteomes" id="UP001154282"/>
    </source>
</evidence>
<dbReference type="FunFam" id="1.25.40.10:FF:000073">
    <property type="entry name" value="Pentatricopeptide repeat-containing protein chloroplastic"/>
    <property type="match status" value="2"/>
</dbReference>
<accession>A0AAV0IZD4</accession>
<feature type="repeat" description="PPR" evidence="2">
    <location>
        <begin position="611"/>
        <end position="645"/>
    </location>
</feature>
<gene>
    <name evidence="3" type="ORF">LITE_LOCUS11299</name>
</gene>
<name>A0AAV0IZD4_9ROSI</name>
<organism evidence="3 4">
    <name type="scientific">Linum tenue</name>
    <dbReference type="NCBI Taxonomy" id="586396"/>
    <lineage>
        <taxon>Eukaryota</taxon>
        <taxon>Viridiplantae</taxon>
        <taxon>Streptophyta</taxon>
        <taxon>Embryophyta</taxon>
        <taxon>Tracheophyta</taxon>
        <taxon>Spermatophyta</taxon>
        <taxon>Magnoliopsida</taxon>
        <taxon>eudicotyledons</taxon>
        <taxon>Gunneridae</taxon>
        <taxon>Pentapetalae</taxon>
        <taxon>rosids</taxon>
        <taxon>fabids</taxon>
        <taxon>Malpighiales</taxon>
        <taxon>Linaceae</taxon>
        <taxon>Linum</taxon>
    </lineage>
</organism>
<dbReference type="PANTHER" id="PTHR47926">
    <property type="entry name" value="PENTATRICOPEPTIDE REPEAT-CONTAINING PROTEIN"/>
    <property type="match status" value="1"/>
</dbReference>
<proteinExistence type="predicted"/>
<dbReference type="GO" id="GO:0009451">
    <property type="term" value="P:RNA modification"/>
    <property type="evidence" value="ECO:0007669"/>
    <property type="project" value="InterPro"/>
</dbReference>
<dbReference type="AlphaFoldDB" id="A0AAV0IZD4"/>
<dbReference type="InterPro" id="IPR046848">
    <property type="entry name" value="E_motif"/>
</dbReference>
<dbReference type="FunFam" id="1.25.40.10:FF:000344">
    <property type="entry name" value="Pentatricopeptide repeat-containing protein"/>
    <property type="match status" value="1"/>
</dbReference>
<evidence type="ECO:0000313" key="3">
    <source>
        <dbReference type="EMBL" id="CAI0401661.1"/>
    </source>
</evidence>
<dbReference type="Pfam" id="PF20431">
    <property type="entry name" value="E_motif"/>
    <property type="match status" value="1"/>
</dbReference>
<feature type="repeat" description="PPR" evidence="2">
    <location>
        <begin position="412"/>
        <end position="446"/>
    </location>
</feature>
<dbReference type="InterPro" id="IPR046960">
    <property type="entry name" value="PPR_At4g14850-like_plant"/>
</dbReference>
<dbReference type="InterPro" id="IPR002885">
    <property type="entry name" value="PPR_rpt"/>
</dbReference>
<dbReference type="PANTHER" id="PTHR47926:SF496">
    <property type="entry name" value="PENTACOTRIPEPTIDE-REPEAT REGION OF PRORP DOMAIN-CONTAINING PROTEIN"/>
    <property type="match status" value="1"/>
</dbReference>
<dbReference type="Pfam" id="PF13041">
    <property type="entry name" value="PPR_2"/>
    <property type="match status" value="6"/>
</dbReference>
<feature type="repeat" description="PPR" evidence="2">
    <location>
        <begin position="709"/>
        <end position="743"/>
    </location>
</feature>
<dbReference type="Gene3D" id="1.25.40.10">
    <property type="entry name" value="Tetratricopeptide repeat domain"/>
    <property type="match status" value="7"/>
</dbReference>
<feature type="repeat" description="PPR" evidence="2">
    <location>
        <begin position="310"/>
        <end position="344"/>
    </location>
</feature>
<feature type="repeat" description="PPR" evidence="2">
    <location>
        <begin position="109"/>
        <end position="143"/>
    </location>
</feature>
<dbReference type="FunFam" id="1.25.40.10:FF:000196">
    <property type="entry name" value="Pentatricopeptide repeat-containing protein At4g14850"/>
    <property type="match status" value="1"/>
</dbReference>
<dbReference type="PROSITE" id="PS51375">
    <property type="entry name" value="PPR"/>
    <property type="match status" value="7"/>
</dbReference>
<protein>
    <submittedName>
        <fullName evidence="3">Uncharacterized protein</fullName>
    </submittedName>
</protein>
<reference evidence="3" key="1">
    <citation type="submission" date="2022-08" db="EMBL/GenBank/DDBJ databases">
        <authorList>
            <person name="Gutierrez-Valencia J."/>
        </authorList>
    </citation>
    <scope>NUCLEOTIDE SEQUENCE</scope>
</reference>
<dbReference type="NCBIfam" id="TIGR00756">
    <property type="entry name" value="PPR"/>
    <property type="match status" value="8"/>
</dbReference>
<feature type="repeat" description="PPR" evidence="2">
    <location>
        <begin position="210"/>
        <end position="244"/>
    </location>
</feature>
<keyword evidence="1" id="KW-0677">Repeat</keyword>
<dbReference type="Proteomes" id="UP001154282">
    <property type="component" value="Unassembled WGS sequence"/>
</dbReference>
<dbReference type="InterPro" id="IPR011990">
    <property type="entry name" value="TPR-like_helical_dom_sf"/>
</dbReference>
<dbReference type="SUPFAM" id="SSF48452">
    <property type="entry name" value="TPR-like"/>
    <property type="match status" value="1"/>
</dbReference>
<feature type="repeat" description="PPR" evidence="2">
    <location>
        <begin position="510"/>
        <end position="544"/>
    </location>
</feature>
<evidence type="ECO:0000256" key="2">
    <source>
        <dbReference type="PROSITE-ProRule" id="PRU00708"/>
    </source>
</evidence>
<comment type="caution">
    <text evidence="3">The sequence shown here is derived from an EMBL/GenBank/DDBJ whole genome shotgun (WGS) entry which is preliminary data.</text>
</comment>
<evidence type="ECO:0000256" key="1">
    <source>
        <dbReference type="ARBA" id="ARBA00022737"/>
    </source>
</evidence>
<keyword evidence="4" id="KW-1185">Reference proteome</keyword>